<reference evidence="3" key="1">
    <citation type="submission" date="2020-05" db="UniProtKB">
        <authorList>
            <consortium name="EnsemblMetazoa"/>
        </authorList>
    </citation>
    <scope>IDENTIFICATION</scope>
    <source>
        <strain evidence="3">FUMOZ</strain>
    </source>
</reference>
<dbReference type="GO" id="GO:0045740">
    <property type="term" value="P:positive regulation of DNA replication"/>
    <property type="evidence" value="ECO:0007669"/>
    <property type="project" value="TreeGrafter"/>
</dbReference>
<dbReference type="EnsemblMetazoa" id="AFUN011298-RA">
    <property type="protein sequence ID" value="AFUN011298-PA"/>
    <property type="gene ID" value="AFUN011298"/>
</dbReference>
<feature type="domain" description="WAC" evidence="2">
    <location>
        <begin position="21"/>
        <end position="129"/>
    </location>
</feature>
<dbReference type="GO" id="GO:0006338">
    <property type="term" value="P:chromatin remodeling"/>
    <property type="evidence" value="ECO:0007669"/>
    <property type="project" value="InterPro"/>
</dbReference>
<dbReference type="GO" id="GO:0003677">
    <property type="term" value="F:DNA binding"/>
    <property type="evidence" value="ECO:0007669"/>
    <property type="project" value="TreeGrafter"/>
</dbReference>
<dbReference type="PROSITE" id="PS51136">
    <property type="entry name" value="WAC"/>
    <property type="match status" value="1"/>
</dbReference>
<protein>
    <submittedName>
        <fullName evidence="3">WAC domain-containing protein</fullName>
    </submittedName>
</protein>
<proteinExistence type="predicted"/>
<evidence type="ECO:0000256" key="1">
    <source>
        <dbReference type="PROSITE-ProRule" id="PRU00475"/>
    </source>
</evidence>
<dbReference type="GO" id="GO:0031445">
    <property type="term" value="P:regulation of heterochromatin formation"/>
    <property type="evidence" value="ECO:0007669"/>
    <property type="project" value="TreeGrafter"/>
</dbReference>
<dbReference type="STRING" id="62324.A0A182RYC5"/>
<name>A0A182RYC5_ANOFN</name>
<dbReference type="Pfam" id="PF10537">
    <property type="entry name" value="WAC_Acf1_DNA_bd"/>
    <property type="match status" value="1"/>
</dbReference>
<dbReference type="GO" id="GO:0006355">
    <property type="term" value="P:regulation of DNA-templated transcription"/>
    <property type="evidence" value="ECO:0007669"/>
    <property type="project" value="TreeGrafter"/>
</dbReference>
<dbReference type="PANTHER" id="PTHR46510">
    <property type="entry name" value="BROMODOMAIN ADJACENT TO ZINC FINGER DOMAIN PROTEIN 1A"/>
    <property type="match status" value="1"/>
</dbReference>
<dbReference type="InterPro" id="IPR013136">
    <property type="entry name" value="WSTF_Acf1_Cbp146"/>
</dbReference>
<dbReference type="GO" id="GO:0000228">
    <property type="term" value="C:nuclear chromosome"/>
    <property type="evidence" value="ECO:0007669"/>
    <property type="project" value="TreeGrafter"/>
</dbReference>
<dbReference type="VEuPathDB" id="VectorBase:AFUN011298"/>
<evidence type="ECO:0000313" key="3">
    <source>
        <dbReference type="EnsemblMetazoa" id="AFUN011298-PA"/>
    </source>
</evidence>
<keyword evidence="1" id="KW-0539">Nucleus</keyword>
<accession>A0A182RYC5</accession>
<organism evidence="3">
    <name type="scientific">Anopheles funestus</name>
    <name type="common">African malaria mosquito</name>
    <dbReference type="NCBI Taxonomy" id="62324"/>
    <lineage>
        <taxon>Eukaryota</taxon>
        <taxon>Metazoa</taxon>
        <taxon>Ecdysozoa</taxon>
        <taxon>Arthropoda</taxon>
        <taxon>Hexapoda</taxon>
        <taxon>Insecta</taxon>
        <taxon>Pterygota</taxon>
        <taxon>Neoptera</taxon>
        <taxon>Endopterygota</taxon>
        <taxon>Diptera</taxon>
        <taxon>Nematocera</taxon>
        <taxon>Culicoidea</taxon>
        <taxon>Culicidae</taxon>
        <taxon>Anophelinae</taxon>
        <taxon>Anopheles</taxon>
    </lineage>
</organism>
<evidence type="ECO:0000259" key="2">
    <source>
        <dbReference type="PROSITE" id="PS51136"/>
    </source>
</evidence>
<dbReference type="InterPro" id="IPR047171">
    <property type="entry name" value="BAZ1A"/>
</dbReference>
<dbReference type="GO" id="GO:0008623">
    <property type="term" value="C:CHRAC"/>
    <property type="evidence" value="ECO:0007669"/>
    <property type="project" value="TreeGrafter"/>
</dbReference>
<dbReference type="PANTHER" id="PTHR46510:SF1">
    <property type="entry name" value="BROMODOMAIN ADJACENT TO ZINC FINGER DOMAIN PROTEIN 1A"/>
    <property type="match status" value="1"/>
</dbReference>
<comment type="subcellular location">
    <subcellularLocation>
        <location evidence="1">Nucleus</location>
    </subcellularLocation>
</comment>
<dbReference type="VEuPathDB" id="VectorBase:AFUN2_005007"/>
<sequence>MPLLKRKLLQKVTDEPLQDSDEVFVCEKTGELFANYDDFFNHTMLLSSTVWSCAMTGRSNLTYTDALESERSAKRSLTTIPAALTGPILLIASRTKRTGIHDMVGDVHGYVKDVYFKGEIVHTKTGVPETIRRPRLYGW</sequence>
<dbReference type="AlphaFoldDB" id="A0A182RYC5"/>